<dbReference type="EMBL" id="JAHZIJ010000013">
    <property type="protein sequence ID" value="MBW7476491.1"/>
    <property type="molecule type" value="Genomic_DNA"/>
</dbReference>
<dbReference type="Gene3D" id="3.20.20.30">
    <property type="entry name" value="Luciferase-like domain"/>
    <property type="match status" value="1"/>
</dbReference>
<dbReference type="RefSeq" id="WP_219873723.1">
    <property type="nucleotide sequence ID" value="NZ_JAHZIJ010000013.1"/>
</dbReference>
<dbReference type="Proteomes" id="UP000812277">
    <property type="component" value="Unassembled WGS sequence"/>
</dbReference>
<dbReference type="InterPro" id="IPR011251">
    <property type="entry name" value="Luciferase-like_dom"/>
</dbReference>
<evidence type="ECO:0000259" key="1">
    <source>
        <dbReference type="Pfam" id="PF00296"/>
    </source>
</evidence>
<dbReference type="Pfam" id="PF00296">
    <property type="entry name" value="Bac_luciferase"/>
    <property type="match status" value="1"/>
</dbReference>
<protein>
    <submittedName>
        <fullName evidence="2">LLM class flavin-dependent oxidoreductase</fullName>
    </submittedName>
</protein>
<dbReference type="InterPro" id="IPR036661">
    <property type="entry name" value="Luciferase-like_sf"/>
</dbReference>
<gene>
    <name evidence="2" type="ORF">K0T92_17290</name>
</gene>
<sequence>MFNFGLDFFPVCDPGKTSGEQYFQESLKLAAEGERLGFTSVKTIEHHATDYGGYSPNPLLFLCAAAQRTTAMKLITGCVVPAFWHPVKLAGELAMADALCQGRLEVGFARGFLPHEFELFERGLGTERALRFREAIDLIKKFWSNESVHFAGDYYQIEGTTVYPPMARMPNIWIAATHTANSFKWAGAEGYGLLLVPYVSDFEDLRAKIDIYRRAYTEAGHGEPNKITFTMHACVHADRDKAIALAREPLERYLRAFVGTGAFKPEEYQAFQDTVIREIKALTYERIIEEKRSLIGTPEEVVETLHYYREFFGALDFSLGFNFGDMPYGQALESMNVFSEHVIQPYAVV</sequence>
<dbReference type="PANTHER" id="PTHR30137">
    <property type="entry name" value="LUCIFERASE-LIKE MONOOXYGENASE"/>
    <property type="match status" value="1"/>
</dbReference>
<dbReference type="InterPro" id="IPR050766">
    <property type="entry name" value="Bact_Lucif_Oxidored"/>
</dbReference>
<keyword evidence="3" id="KW-1185">Reference proteome</keyword>
<name>A0ABS7D9D6_9BACL</name>
<dbReference type="SUPFAM" id="SSF51679">
    <property type="entry name" value="Bacterial luciferase-like"/>
    <property type="match status" value="1"/>
</dbReference>
<evidence type="ECO:0000313" key="2">
    <source>
        <dbReference type="EMBL" id="MBW7476491.1"/>
    </source>
</evidence>
<reference evidence="2 3" key="1">
    <citation type="submission" date="2021-07" db="EMBL/GenBank/DDBJ databases">
        <title>Paenibacillus radiodurans sp. nov., isolated from the southeastern edge of Tengger Desert.</title>
        <authorList>
            <person name="Zhang G."/>
        </authorList>
    </citation>
    <scope>NUCLEOTIDE SEQUENCE [LARGE SCALE GENOMIC DNA]</scope>
    <source>
        <strain evidence="2 3">DT7-4</strain>
    </source>
</reference>
<proteinExistence type="predicted"/>
<accession>A0ABS7D9D6</accession>
<organism evidence="2 3">
    <name type="scientific">Paenibacillus oenotherae</name>
    <dbReference type="NCBI Taxonomy" id="1435645"/>
    <lineage>
        <taxon>Bacteria</taxon>
        <taxon>Bacillati</taxon>
        <taxon>Bacillota</taxon>
        <taxon>Bacilli</taxon>
        <taxon>Bacillales</taxon>
        <taxon>Paenibacillaceae</taxon>
        <taxon>Paenibacillus</taxon>
    </lineage>
</organism>
<evidence type="ECO:0000313" key="3">
    <source>
        <dbReference type="Proteomes" id="UP000812277"/>
    </source>
</evidence>
<feature type="domain" description="Luciferase-like" evidence="1">
    <location>
        <begin position="13"/>
        <end position="311"/>
    </location>
</feature>
<comment type="caution">
    <text evidence="2">The sequence shown here is derived from an EMBL/GenBank/DDBJ whole genome shotgun (WGS) entry which is preliminary data.</text>
</comment>
<dbReference type="PANTHER" id="PTHR30137:SF6">
    <property type="entry name" value="LUCIFERASE-LIKE MONOOXYGENASE"/>
    <property type="match status" value="1"/>
</dbReference>